<sequence>MDHNIFGVITEMEMKFPMYVTSVGSWHNQEPMRREAGFPDYQWIQTLNGMGRLEVAGKSYTVSQGQGMLLFPNEKHEYTPVREPWSLKWVTFNGAHMADMLASMHFETSMVLYLTNPDITLSKIGAILSLLRLQNPLRGVECSGLVYQLLLDLFLYTSHSEVRSKQQHAEQLAPAFHYIEENYDQSISLQQLADSLGVTPQHTCLLFQQALGIRPITYLTHYRLRKAKELLLQQLDMEVRDVAQHVGYEDSSYFIKLFKKQEGLTPSHFRKIHRRL</sequence>
<proteinExistence type="predicted"/>
<organism evidence="5 6">
    <name type="scientific">Paenibacillus foliorum</name>
    <dbReference type="NCBI Taxonomy" id="2654974"/>
    <lineage>
        <taxon>Bacteria</taxon>
        <taxon>Bacillati</taxon>
        <taxon>Bacillota</taxon>
        <taxon>Bacilli</taxon>
        <taxon>Bacillales</taxon>
        <taxon>Paenibacillaceae</taxon>
        <taxon>Paenibacillus</taxon>
    </lineage>
</organism>
<feature type="domain" description="HTH araC/xylS-type" evidence="4">
    <location>
        <begin position="173"/>
        <end position="272"/>
    </location>
</feature>
<dbReference type="PRINTS" id="PR00032">
    <property type="entry name" value="HTHARAC"/>
</dbReference>
<name>A0A972K0S3_9BACL</name>
<keyword evidence="6" id="KW-1185">Reference proteome</keyword>
<comment type="caution">
    <text evidence="5">The sequence shown here is derived from an EMBL/GenBank/DDBJ whole genome shotgun (WGS) entry which is preliminary data.</text>
</comment>
<dbReference type="PANTHER" id="PTHR43280">
    <property type="entry name" value="ARAC-FAMILY TRANSCRIPTIONAL REGULATOR"/>
    <property type="match status" value="1"/>
</dbReference>
<dbReference type="Pfam" id="PF02311">
    <property type="entry name" value="AraC_binding"/>
    <property type="match status" value="1"/>
</dbReference>
<dbReference type="InterPro" id="IPR037923">
    <property type="entry name" value="HTH-like"/>
</dbReference>
<dbReference type="GO" id="GO:0003700">
    <property type="term" value="F:DNA-binding transcription factor activity"/>
    <property type="evidence" value="ECO:0007669"/>
    <property type="project" value="InterPro"/>
</dbReference>
<dbReference type="InterPro" id="IPR018060">
    <property type="entry name" value="HTH_AraC"/>
</dbReference>
<dbReference type="Pfam" id="PF12833">
    <property type="entry name" value="HTH_18"/>
    <property type="match status" value="1"/>
</dbReference>
<protein>
    <submittedName>
        <fullName evidence="5">Helix-turn-helix domain-containing protein</fullName>
    </submittedName>
</protein>
<keyword evidence="2" id="KW-0238">DNA-binding</keyword>
<keyword evidence="1" id="KW-0805">Transcription regulation</keyword>
<accession>A0A972K0S3</accession>
<dbReference type="EMBL" id="WHOD01000009">
    <property type="protein sequence ID" value="NOU92002.1"/>
    <property type="molecule type" value="Genomic_DNA"/>
</dbReference>
<dbReference type="InterPro" id="IPR003313">
    <property type="entry name" value="AraC-bd"/>
</dbReference>
<gene>
    <name evidence="5" type="ORF">GC093_01965</name>
</gene>
<dbReference type="AlphaFoldDB" id="A0A972K0S3"/>
<dbReference type="RefSeq" id="WP_171650180.1">
    <property type="nucleotide sequence ID" value="NZ_WHOD01000009.1"/>
</dbReference>
<evidence type="ECO:0000313" key="6">
    <source>
        <dbReference type="Proteomes" id="UP000641588"/>
    </source>
</evidence>
<dbReference type="SMART" id="SM00342">
    <property type="entry name" value="HTH_ARAC"/>
    <property type="match status" value="1"/>
</dbReference>
<dbReference type="PROSITE" id="PS01124">
    <property type="entry name" value="HTH_ARAC_FAMILY_2"/>
    <property type="match status" value="1"/>
</dbReference>
<dbReference type="GO" id="GO:0043565">
    <property type="term" value="F:sequence-specific DNA binding"/>
    <property type="evidence" value="ECO:0007669"/>
    <property type="project" value="InterPro"/>
</dbReference>
<evidence type="ECO:0000256" key="1">
    <source>
        <dbReference type="ARBA" id="ARBA00023015"/>
    </source>
</evidence>
<evidence type="ECO:0000256" key="2">
    <source>
        <dbReference type="ARBA" id="ARBA00023125"/>
    </source>
</evidence>
<evidence type="ECO:0000259" key="4">
    <source>
        <dbReference type="PROSITE" id="PS01124"/>
    </source>
</evidence>
<dbReference type="SUPFAM" id="SSF46689">
    <property type="entry name" value="Homeodomain-like"/>
    <property type="match status" value="2"/>
</dbReference>
<dbReference type="Gene3D" id="2.60.120.280">
    <property type="entry name" value="Regulatory protein AraC"/>
    <property type="match status" value="1"/>
</dbReference>
<dbReference type="InterPro" id="IPR018062">
    <property type="entry name" value="HTH_AraC-typ_CS"/>
</dbReference>
<dbReference type="PANTHER" id="PTHR43280:SF28">
    <property type="entry name" value="HTH-TYPE TRANSCRIPTIONAL ACTIVATOR RHAS"/>
    <property type="match status" value="1"/>
</dbReference>
<reference evidence="5" key="1">
    <citation type="submission" date="2019-10" db="EMBL/GenBank/DDBJ databases">
        <title>Description of Paenibacillus glebae sp. nov.</title>
        <authorList>
            <person name="Carlier A."/>
            <person name="Qi S."/>
        </authorList>
    </citation>
    <scope>NUCLEOTIDE SEQUENCE</scope>
    <source>
        <strain evidence="5">LMG 31456</strain>
    </source>
</reference>
<evidence type="ECO:0000256" key="3">
    <source>
        <dbReference type="ARBA" id="ARBA00023163"/>
    </source>
</evidence>
<dbReference type="Gene3D" id="1.10.10.60">
    <property type="entry name" value="Homeodomain-like"/>
    <property type="match status" value="2"/>
</dbReference>
<dbReference type="SUPFAM" id="SSF51215">
    <property type="entry name" value="Regulatory protein AraC"/>
    <property type="match status" value="1"/>
</dbReference>
<dbReference type="InterPro" id="IPR009057">
    <property type="entry name" value="Homeodomain-like_sf"/>
</dbReference>
<dbReference type="InterPro" id="IPR020449">
    <property type="entry name" value="Tscrpt_reg_AraC-type_HTH"/>
</dbReference>
<keyword evidence="3" id="KW-0804">Transcription</keyword>
<dbReference type="PROSITE" id="PS00041">
    <property type="entry name" value="HTH_ARAC_FAMILY_1"/>
    <property type="match status" value="1"/>
</dbReference>
<evidence type="ECO:0000313" key="5">
    <source>
        <dbReference type="EMBL" id="NOU92002.1"/>
    </source>
</evidence>
<dbReference type="Proteomes" id="UP000641588">
    <property type="component" value="Unassembled WGS sequence"/>
</dbReference>